<dbReference type="GO" id="GO:0001716">
    <property type="term" value="F:L-amino-acid oxidase activity"/>
    <property type="evidence" value="ECO:0007669"/>
    <property type="project" value="TreeGrafter"/>
</dbReference>
<dbReference type="PANTHER" id="PTHR10742:SF342">
    <property type="entry name" value="AMINE OXIDASE"/>
    <property type="match status" value="1"/>
</dbReference>
<dbReference type="Proteomes" id="UP000585050">
    <property type="component" value="Unassembled WGS sequence"/>
</dbReference>
<feature type="domain" description="Amine oxidase" evidence="7">
    <location>
        <begin position="18"/>
        <end position="392"/>
    </location>
</feature>
<dbReference type="InterPro" id="IPR002937">
    <property type="entry name" value="Amino_oxidase"/>
</dbReference>
<dbReference type="GO" id="GO:0009063">
    <property type="term" value="P:amino acid catabolic process"/>
    <property type="evidence" value="ECO:0007669"/>
    <property type="project" value="TreeGrafter"/>
</dbReference>
<evidence type="ECO:0000259" key="7">
    <source>
        <dbReference type="Pfam" id="PF01593"/>
    </source>
</evidence>
<dbReference type="PANTHER" id="PTHR10742">
    <property type="entry name" value="FLAVIN MONOAMINE OXIDASE"/>
    <property type="match status" value="1"/>
</dbReference>
<comment type="similarity">
    <text evidence="2">Belongs to the tryptophan 2-monooxygenase family.</text>
</comment>
<keyword evidence="9" id="KW-1185">Reference proteome</keyword>
<comment type="caution">
    <text evidence="8">The sequence shown here is derived from an EMBL/GenBank/DDBJ whole genome shotgun (WGS) entry which is preliminary data.</text>
</comment>
<evidence type="ECO:0000313" key="9">
    <source>
        <dbReference type="Proteomes" id="UP000585050"/>
    </source>
</evidence>
<dbReference type="InterPro" id="IPR036188">
    <property type="entry name" value="FAD/NAD-bd_sf"/>
</dbReference>
<evidence type="ECO:0000256" key="4">
    <source>
        <dbReference type="ARBA" id="ARBA00017871"/>
    </source>
</evidence>
<comment type="catalytic activity">
    <reaction evidence="6">
        <text>L-tryptophan + O2 = indole-3-acetamide + CO2 + H2O</text>
        <dbReference type="Rhea" id="RHEA:16165"/>
        <dbReference type="ChEBI" id="CHEBI:15377"/>
        <dbReference type="ChEBI" id="CHEBI:15379"/>
        <dbReference type="ChEBI" id="CHEBI:16031"/>
        <dbReference type="ChEBI" id="CHEBI:16526"/>
        <dbReference type="ChEBI" id="CHEBI:57912"/>
        <dbReference type="EC" id="1.13.12.3"/>
    </reaction>
</comment>
<dbReference type="Gene3D" id="3.50.50.60">
    <property type="entry name" value="FAD/NAD(P)-binding domain"/>
    <property type="match status" value="1"/>
</dbReference>
<dbReference type="EMBL" id="JABAIL010000003">
    <property type="protein sequence ID" value="NLR91926.1"/>
    <property type="molecule type" value="Genomic_DNA"/>
</dbReference>
<evidence type="ECO:0000256" key="3">
    <source>
        <dbReference type="ARBA" id="ARBA00012535"/>
    </source>
</evidence>
<sequence length="530" mass="60402">MNNKLSILDVAVIGGGASGVYSAWRLQNDAQFANKSISVFESSCRIGGRLLSVTPPGMPNTRCELGGMRFLSSQKYVASLVDYLKLETKPEAVYEDENIAYLRNIRLRFSELVDKKLLPYNLTFAEEGKTSDEILSFALESIIPGVTTKKGDELKEFLQSYKVNGKYLYEYGFWNLLSLSLSNEAIEYVKKAGGYDSTFQNWNAYDTIVLNFDLAATDNSYHLLVDGYENLPITLVDQFMEKGGEVKMFYKLEKLNLTSDEEGELFELVFDINGSKETVYARKTILAMPRRSLELIDIDPKLMKKDGSFKELIESVSPIPLFKMFMCYPYPWWEQVGVTEGRSVTDLPIRQTYYWGTEGKLDKADPNNTNSVLMATYDDGQSVFFWQGLETQKKKEHFKTEQHDHEHGDTSLWEEHKSNPLMVKYMHQQIQEMHGVKYAPAPYAAAFKDWSEDPFGGGVNFWNIGEKSWEIIPKICKPVDNVDLFICGEAYSNGQGWVEGAFETAEIVLQQHFKLSAPSWVNSKEEVESE</sequence>
<name>A0A7X8SKK7_9BACT</name>
<keyword evidence="5" id="KW-0073">Auxin biosynthesis</keyword>
<dbReference type="RefSeq" id="WP_168882637.1">
    <property type="nucleotide sequence ID" value="NZ_JABAIL010000003.1"/>
</dbReference>
<dbReference type="GO" id="GO:0050361">
    <property type="term" value="F:tryptophan 2-monooxygenase activity"/>
    <property type="evidence" value="ECO:0007669"/>
    <property type="project" value="UniProtKB-EC"/>
</dbReference>
<dbReference type="EC" id="1.13.12.3" evidence="3"/>
<evidence type="ECO:0000313" key="8">
    <source>
        <dbReference type="EMBL" id="NLR91926.1"/>
    </source>
</evidence>
<comment type="pathway">
    <text evidence="1">Plant hormone metabolism; auxin biosynthesis.</text>
</comment>
<evidence type="ECO:0000256" key="5">
    <source>
        <dbReference type="ARBA" id="ARBA00023070"/>
    </source>
</evidence>
<dbReference type="SUPFAM" id="SSF51905">
    <property type="entry name" value="FAD/NAD(P)-binding domain"/>
    <property type="match status" value="1"/>
</dbReference>
<evidence type="ECO:0000256" key="1">
    <source>
        <dbReference type="ARBA" id="ARBA00004814"/>
    </source>
</evidence>
<accession>A0A7X8SKK7</accession>
<dbReference type="GO" id="GO:0009851">
    <property type="term" value="P:auxin biosynthetic process"/>
    <property type="evidence" value="ECO:0007669"/>
    <property type="project" value="UniProtKB-KW"/>
</dbReference>
<dbReference type="AlphaFoldDB" id="A0A7X8SKK7"/>
<dbReference type="Pfam" id="PF01593">
    <property type="entry name" value="Amino_oxidase"/>
    <property type="match status" value="1"/>
</dbReference>
<dbReference type="InterPro" id="IPR050281">
    <property type="entry name" value="Flavin_monoamine_oxidase"/>
</dbReference>
<evidence type="ECO:0000256" key="6">
    <source>
        <dbReference type="ARBA" id="ARBA00047321"/>
    </source>
</evidence>
<protein>
    <recommendedName>
        <fullName evidence="4">Tryptophan 2-monooxygenase</fullName>
        <ecNumber evidence="3">1.13.12.3</ecNumber>
    </recommendedName>
</protein>
<reference evidence="8 9" key="1">
    <citation type="submission" date="2020-04" db="EMBL/GenBank/DDBJ databases">
        <title>Flammeovirga sp. SR4, a novel species isolated from seawater.</title>
        <authorList>
            <person name="Wang X."/>
        </authorList>
    </citation>
    <scope>NUCLEOTIDE SEQUENCE [LARGE SCALE GENOMIC DNA]</scope>
    <source>
        <strain evidence="8 9">SR4</strain>
    </source>
</reference>
<dbReference type="SUPFAM" id="SSF54373">
    <property type="entry name" value="FAD-linked reductases, C-terminal domain"/>
    <property type="match status" value="1"/>
</dbReference>
<proteinExistence type="inferred from homology"/>
<evidence type="ECO:0000256" key="2">
    <source>
        <dbReference type="ARBA" id="ARBA00005833"/>
    </source>
</evidence>
<organism evidence="8 9">
    <name type="scientific">Flammeovirga agarivorans</name>
    <dbReference type="NCBI Taxonomy" id="2726742"/>
    <lineage>
        <taxon>Bacteria</taxon>
        <taxon>Pseudomonadati</taxon>
        <taxon>Bacteroidota</taxon>
        <taxon>Cytophagia</taxon>
        <taxon>Cytophagales</taxon>
        <taxon>Flammeovirgaceae</taxon>
        <taxon>Flammeovirga</taxon>
    </lineage>
</organism>
<gene>
    <name evidence="8" type="ORF">HGP29_11945</name>
</gene>